<evidence type="ECO:0000313" key="1">
    <source>
        <dbReference type="EMBL" id="GKT18943.1"/>
    </source>
</evidence>
<dbReference type="NCBIfam" id="TIGR00167">
    <property type="entry name" value="cbbA"/>
    <property type="match status" value="1"/>
</dbReference>
<dbReference type="InterPro" id="IPR013785">
    <property type="entry name" value="Aldolase_TIM"/>
</dbReference>
<dbReference type="SUPFAM" id="SSF51569">
    <property type="entry name" value="Aldolase"/>
    <property type="match status" value="1"/>
</dbReference>
<dbReference type="PANTHER" id="PTHR30304:SF0">
    <property type="entry name" value="D-TAGATOSE-1,6-BISPHOSPHATE ALDOLASE SUBUNIT GATY-RELATED"/>
    <property type="match status" value="1"/>
</dbReference>
<keyword evidence="2" id="KW-1185">Reference proteome</keyword>
<protein>
    <submittedName>
        <fullName evidence="1">Fructose-bisphosphate aldolase</fullName>
    </submittedName>
</protein>
<dbReference type="Gene3D" id="3.20.20.70">
    <property type="entry name" value="Aldolase class I"/>
    <property type="match status" value="1"/>
</dbReference>
<dbReference type="InterPro" id="IPR000771">
    <property type="entry name" value="FBA_II"/>
</dbReference>
<dbReference type="Proteomes" id="UP001057375">
    <property type="component" value="Unassembled WGS sequence"/>
</dbReference>
<accession>A0ABQ5JVI5</accession>
<dbReference type="PANTHER" id="PTHR30304">
    <property type="entry name" value="D-TAGATOSE-1,6-BISPHOSPHATE ALDOLASE"/>
    <property type="match status" value="1"/>
</dbReference>
<dbReference type="EMBL" id="BQXS01012000">
    <property type="protein sequence ID" value="GKT18943.1"/>
    <property type="molecule type" value="Genomic_DNA"/>
</dbReference>
<proteinExistence type="predicted"/>
<reference evidence="1" key="1">
    <citation type="submission" date="2022-03" db="EMBL/GenBank/DDBJ databases">
        <title>Draft genome sequence of Aduncisulcus paluster, a free-living microaerophilic Fornicata.</title>
        <authorList>
            <person name="Yuyama I."/>
            <person name="Kume K."/>
            <person name="Tamura T."/>
            <person name="Inagaki Y."/>
            <person name="Hashimoto T."/>
        </authorList>
    </citation>
    <scope>NUCLEOTIDE SEQUENCE</scope>
    <source>
        <strain evidence="1">NY0171</strain>
    </source>
</reference>
<dbReference type="PROSITE" id="PS00806">
    <property type="entry name" value="ALDOLASE_CLASS_II_2"/>
    <property type="match status" value="1"/>
</dbReference>
<gene>
    <name evidence="1" type="ORF">ADUPG1_011411</name>
</gene>
<dbReference type="PIRSF" id="PIRSF001359">
    <property type="entry name" value="F_bP_aldolase_II"/>
    <property type="match status" value="1"/>
</dbReference>
<dbReference type="Pfam" id="PF01116">
    <property type="entry name" value="F_bP_aldolase"/>
    <property type="match status" value="1"/>
</dbReference>
<dbReference type="CDD" id="cd00947">
    <property type="entry name" value="TBP_aldolase_IIB"/>
    <property type="match status" value="1"/>
</dbReference>
<comment type="caution">
    <text evidence="1">The sequence shown here is derived from an EMBL/GenBank/DDBJ whole genome shotgun (WGS) entry which is preliminary data.</text>
</comment>
<sequence>MYAAVEENPDIPVALHLDHGDTLDSVKKAIAIGFTSVMIDASHHSFEENVRITKEVVEYAHARGVSVEAELGTLGGIEEDITGVVKLTDPDQAVKFVEETGVDCLAIAIGTSHGAYKFKSEPKLAIDLVKKISDRVGIPLVMHGSSSVPQELVKKINHYGGKMPAACGVPVPAIVEAISQGVSKINVDSDSRMAVTASIREVFTETPSEFDPRKYLGPGRDAMCELLKTKMIAFGTAGHADDEEFKKIITLDEMKEVYAKK</sequence>
<evidence type="ECO:0000313" key="2">
    <source>
        <dbReference type="Proteomes" id="UP001057375"/>
    </source>
</evidence>
<name>A0ABQ5JVI5_9EUKA</name>
<dbReference type="InterPro" id="IPR050246">
    <property type="entry name" value="Class_II_FBP_aldolase"/>
</dbReference>
<organism evidence="1 2">
    <name type="scientific">Aduncisulcus paluster</name>
    <dbReference type="NCBI Taxonomy" id="2918883"/>
    <lineage>
        <taxon>Eukaryota</taxon>
        <taxon>Metamonada</taxon>
        <taxon>Carpediemonas-like organisms</taxon>
        <taxon>Aduncisulcus</taxon>
    </lineage>
</organism>